<feature type="region of interest" description="Disordered" evidence="1">
    <location>
        <begin position="16"/>
        <end position="70"/>
    </location>
</feature>
<reference evidence="2 3" key="2">
    <citation type="submission" date="2019-04" db="EMBL/GenBank/DDBJ databases">
        <title>The genome sequence of big-headed turtle.</title>
        <authorList>
            <person name="Gong S."/>
        </authorList>
    </citation>
    <scope>NUCLEOTIDE SEQUENCE [LARGE SCALE GENOMIC DNA]</scope>
    <source>
        <strain evidence="2">DO16091913</strain>
        <tissue evidence="2">Muscle</tissue>
    </source>
</reference>
<gene>
    <name evidence="2" type="ORF">DR999_PMT02776</name>
</gene>
<accession>A0A4D9F356</accession>
<evidence type="ECO:0000256" key="1">
    <source>
        <dbReference type="SAM" id="MobiDB-lite"/>
    </source>
</evidence>
<keyword evidence="3" id="KW-1185">Reference proteome</keyword>
<reference evidence="2 3" key="1">
    <citation type="submission" date="2019-04" db="EMBL/GenBank/DDBJ databases">
        <title>Draft genome of the big-headed turtle Platysternon megacephalum.</title>
        <authorList>
            <person name="Gong S."/>
        </authorList>
    </citation>
    <scope>NUCLEOTIDE SEQUENCE [LARGE SCALE GENOMIC DNA]</scope>
    <source>
        <strain evidence="2">DO16091913</strain>
        <tissue evidence="2">Muscle</tissue>
    </source>
</reference>
<feature type="compositionally biased region" description="Basic residues" evidence="1">
    <location>
        <begin position="41"/>
        <end position="50"/>
    </location>
</feature>
<name>A0A4D9F356_9SAUR</name>
<evidence type="ECO:0000313" key="2">
    <source>
        <dbReference type="EMBL" id="TFK13758.1"/>
    </source>
</evidence>
<protein>
    <submittedName>
        <fullName evidence="2">Shugoshin-like 2</fullName>
    </submittedName>
</protein>
<proteinExistence type="predicted"/>
<sequence length="102" mass="11926">MTDDRSLLLKMRHFVTSKPSSPEPSVTNNLLPSPPIPARCRLQRKIHRSVSRREKDGRGETGEKSLQIAKEKDGRWIYREQIMATCRKYRHQDRGDVRVLNN</sequence>
<feature type="compositionally biased region" description="Polar residues" evidence="1">
    <location>
        <begin position="17"/>
        <end position="31"/>
    </location>
</feature>
<dbReference type="AlphaFoldDB" id="A0A4D9F356"/>
<dbReference type="EMBL" id="QXTE01000014">
    <property type="protein sequence ID" value="TFK13758.1"/>
    <property type="molecule type" value="Genomic_DNA"/>
</dbReference>
<organism evidence="2 3">
    <name type="scientific">Platysternon megacephalum</name>
    <name type="common">big-headed turtle</name>
    <dbReference type="NCBI Taxonomy" id="55544"/>
    <lineage>
        <taxon>Eukaryota</taxon>
        <taxon>Metazoa</taxon>
        <taxon>Chordata</taxon>
        <taxon>Craniata</taxon>
        <taxon>Vertebrata</taxon>
        <taxon>Euteleostomi</taxon>
        <taxon>Archelosauria</taxon>
        <taxon>Testudinata</taxon>
        <taxon>Testudines</taxon>
        <taxon>Cryptodira</taxon>
        <taxon>Durocryptodira</taxon>
        <taxon>Testudinoidea</taxon>
        <taxon>Platysternidae</taxon>
        <taxon>Platysternon</taxon>
    </lineage>
</organism>
<evidence type="ECO:0000313" key="3">
    <source>
        <dbReference type="Proteomes" id="UP000297703"/>
    </source>
</evidence>
<comment type="caution">
    <text evidence="2">The sequence shown here is derived from an EMBL/GenBank/DDBJ whole genome shotgun (WGS) entry which is preliminary data.</text>
</comment>
<dbReference type="Proteomes" id="UP000297703">
    <property type="component" value="Unassembled WGS sequence"/>
</dbReference>
<feature type="compositionally biased region" description="Basic and acidic residues" evidence="1">
    <location>
        <begin position="51"/>
        <end position="70"/>
    </location>
</feature>